<gene>
    <name evidence="1" type="ORF">RCOM_2141360</name>
</gene>
<sequence length="50" mass="5977">MLLFLQHKVDMLKNKFGFDDAFNYKEEPDLDAALKRSGVLHYEHHYQPLL</sequence>
<name>B9TQI6_RICCO</name>
<dbReference type="AlphaFoldDB" id="B9TQI6"/>
<dbReference type="Gene3D" id="3.40.50.720">
    <property type="entry name" value="NAD(P)-binding Rossmann-like Domain"/>
    <property type="match status" value="1"/>
</dbReference>
<keyword evidence="2" id="KW-1185">Reference proteome</keyword>
<organism evidence="1 2">
    <name type="scientific">Ricinus communis</name>
    <name type="common">Castor bean</name>
    <dbReference type="NCBI Taxonomy" id="3988"/>
    <lineage>
        <taxon>Eukaryota</taxon>
        <taxon>Viridiplantae</taxon>
        <taxon>Streptophyta</taxon>
        <taxon>Embryophyta</taxon>
        <taxon>Tracheophyta</taxon>
        <taxon>Spermatophyta</taxon>
        <taxon>Magnoliopsida</taxon>
        <taxon>eudicotyledons</taxon>
        <taxon>Gunneridae</taxon>
        <taxon>Pentapetalae</taxon>
        <taxon>rosids</taxon>
        <taxon>fabids</taxon>
        <taxon>Malpighiales</taxon>
        <taxon>Euphorbiaceae</taxon>
        <taxon>Acalyphoideae</taxon>
        <taxon>Acalypheae</taxon>
        <taxon>Ricinus</taxon>
    </lineage>
</organism>
<evidence type="ECO:0000313" key="1">
    <source>
        <dbReference type="EMBL" id="EEF21878.1"/>
    </source>
</evidence>
<dbReference type="eggNOG" id="KOG1196">
    <property type="taxonomic scope" value="Eukaryota"/>
</dbReference>
<proteinExistence type="predicted"/>
<reference evidence="2" key="1">
    <citation type="journal article" date="2010" name="Nat. Biotechnol.">
        <title>Draft genome sequence of the oilseed species Ricinus communis.</title>
        <authorList>
            <person name="Chan A.P."/>
            <person name="Crabtree J."/>
            <person name="Zhao Q."/>
            <person name="Lorenzi H."/>
            <person name="Orvis J."/>
            <person name="Puiu D."/>
            <person name="Melake-Berhan A."/>
            <person name="Jones K.M."/>
            <person name="Redman J."/>
            <person name="Chen G."/>
            <person name="Cahoon E.B."/>
            <person name="Gedil M."/>
            <person name="Stanke M."/>
            <person name="Haas B.J."/>
            <person name="Wortman J.R."/>
            <person name="Fraser-Liggett C.M."/>
            <person name="Ravel J."/>
            <person name="Rabinowicz P.D."/>
        </authorList>
    </citation>
    <scope>NUCLEOTIDE SEQUENCE [LARGE SCALE GENOMIC DNA]</scope>
    <source>
        <strain evidence="2">cv. Hale</strain>
    </source>
</reference>
<protein>
    <submittedName>
        <fullName evidence="1">Uncharacterized protein</fullName>
    </submittedName>
</protein>
<dbReference type="STRING" id="3988.B9TQI6"/>
<evidence type="ECO:0000313" key="2">
    <source>
        <dbReference type="Proteomes" id="UP000008311"/>
    </source>
</evidence>
<dbReference type="EMBL" id="EQ998891">
    <property type="protein sequence ID" value="EEF21878.1"/>
    <property type="molecule type" value="Genomic_DNA"/>
</dbReference>
<dbReference type="Proteomes" id="UP000008311">
    <property type="component" value="Unassembled WGS sequence"/>
</dbReference>
<dbReference type="InParanoid" id="B9TQI6"/>
<accession>B9TQI6</accession>